<feature type="compositionally biased region" description="Basic and acidic residues" evidence="1">
    <location>
        <begin position="1188"/>
        <end position="1198"/>
    </location>
</feature>
<dbReference type="Pfam" id="PF20414">
    <property type="entry name" value="DUF6698"/>
    <property type="match status" value="1"/>
</dbReference>
<gene>
    <name evidence="2" type="ORF">R3P38DRAFT_2493151</name>
</gene>
<feature type="region of interest" description="Disordered" evidence="1">
    <location>
        <begin position="1084"/>
        <end position="1126"/>
    </location>
</feature>
<feature type="region of interest" description="Disordered" evidence="1">
    <location>
        <begin position="1157"/>
        <end position="1221"/>
    </location>
</feature>
<feature type="region of interest" description="Disordered" evidence="1">
    <location>
        <begin position="757"/>
        <end position="805"/>
    </location>
</feature>
<feature type="region of interest" description="Disordered" evidence="1">
    <location>
        <begin position="657"/>
        <end position="679"/>
    </location>
</feature>
<dbReference type="InterPro" id="IPR046521">
    <property type="entry name" value="DUF6698"/>
</dbReference>
<feature type="compositionally biased region" description="Pro residues" evidence="1">
    <location>
        <begin position="1"/>
        <end position="13"/>
    </location>
</feature>
<feature type="non-terminal residue" evidence="2">
    <location>
        <position position="1"/>
    </location>
</feature>
<evidence type="ECO:0000256" key="1">
    <source>
        <dbReference type="SAM" id="MobiDB-lite"/>
    </source>
</evidence>
<dbReference type="EMBL" id="JAWWNJ010000001">
    <property type="protein sequence ID" value="KAK7063419.1"/>
    <property type="molecule type" value="Genomic_DNA"/>
</dbReference>
<name>A0AAW0EH90_9AGAR</name>
<feature type="compositionally biased region" description="Acidic residues" evidence="1">
    <location>
        <begin position="1091"/>
        <end position="1126"/>
    </location>
</feature>
<keyword evidence="3" id="KW-1185">Reference proteome</keyword>
<accession>A0AAW0EH90</accession>
<protein>
    <submittedName>
        <fullName evidence="2">GLOBIN domain-containing protein</fullName>
    </submittedName>
</protein>
<feature type="compositionally biased region" description="Polar residues" evidence="1">
    <location>
        <begin position="772"/>
        <end position="784"/>
    </location>
</feature>
<dbReference type="Pfam" id="PF18759">
    <property type="entry name" value="Plavaka"/>
    <property type="match status" value="1"/>
</dbReference>
<feature type="compositionally biased region" description="Polar residues" evidence="1">
    <location>
        <begin position="669"/>
        <end position="679"/>
    </location>
</feature>
<evidence type="ECO:0000313" key="3">
    <source>
        <dbReference type="Proteomes" id="UP001362999"/>
    </source>
</evidence>
<feature type="region of interest" description="Disordered" evidence="1">
    <location>
        <begin position="1"/>
        <end position="28"/>
    </location>
</feature>
<dbReference type="InterPro" id="IPR041078">
    <property type="entry name" value="Plavaka"/>
</dbReference>
<dbReference type="Proteomes" id="UP001362999">
    <property type="component" value="Unassembled WGS sequence"/>
</dbReference>
<comment type="caution">
    <text evidence="2">The sequence shown here is derived from an EMBL/GenBank/DDBJ whole genome shotgun (WGS) entry which is preliminary data.</text>
</comment>
<proteinExistence type="predicted"/>
<organism evidence="2 3">
    <name type="scientific">Favolaschia claudopus</name>
    <dbReference type="NCBI Taxonomy" id="2862362"/>
    <lineage>
        <taxon>Eukaryota</taxon>
        <taxon>Fungi</taxon>
        <taxon>Dikarya</taxon>
        <taxon>Basidiomycota</taxon>
        <taxon>Agaricomycotina</taxon>
        <taxon>Agaricomycetes</taxon>
        <taxon>Agaricomycetidae</taxon>
        <taxon>Agaricales</taxon>
        <taxon>Marasmiineae</taxon>
        <taxon>Mycenaceae</taxon>
        <taxon>Favolaschia</taxon>
    </lineage>
</organism>
<reference evidence="2 3" key="1">
    <citation type="journal article" date="2024" name="J Genomics">
        <title>Draft genome sequencing and assembly of Favolaschia claudopus CIRM-BRFM 2984 isolated from oak limbs.</title>
        <authorList>
            <person name="Navarro D."/>
            <person name="Drula E."/>
            <person name="Chaduli D."/>
            <person name="Cazenave R."/>
            <person name="Ahrendt S."/>
            <person name="Wang J."/>
            <person name="Lipzen A."/>
            <person name="Daum C."/>
            <person name="Barry K."/>
            <person name="Grigoriev I.V."/>
            <person name="Favel A."/>
            <person name="Rosso M.N."/>
            <person name="Martin F."/>
        </authorList>
    </citation>
    <scope>NUCLEOTIDE SEQUENCE [LARGE SCALE GENOMIC DNA]</scope>
    <source>
        <strain evidence="2 3">CIRM-BRFM 2984</strain>
    </source>
</reference>
<evidence type="ECO:0000313" key="2">
    <source>
        <dbReference type="EMBL" id="KAK7063419.1"/>
    </source>
</evidence>
<feature type="region of interest" description="Disordered" evidence="1">
    <location>
        <begin position="212"/>
        <end position="240"/>
    </location>
</feature>
<sequence>PEPPAPIPAPPEEPSSEERETTPPKWVQTPPNNFGVYKVFPVRPSHDPEDTLGLDDLCGSAGFATATQAADLLADAPAWFPFFNATIARLMAWFHLGSNTKSIADLDALVHDVMLAEDYDPAHLQDFSAARENKRLDDYVSDIVSNPFALREGWKTCSVKITVPAPKMAIKEKDSVEFEVKGFVYRPLLDVMVESFQSPLFNHYHTTPFEQRYDPAYDPSSPNTTQPPPESPLDEHGLPPLPTGHGVFMGEAYTSPRILKAYRELSESELPQPYLETIIAAYMFWSDATQLANFGTASLWPLYTFFGNLSKYIRGKPTANAGYHQAYFPTVFSVSTTFNLPPEFKDFYFKEFGVAPSADVLAHMKRELFHRCWDILLCPDFIHAWLHGLEVRCFDGILRRLFPRFFSYSADYPEKVLIATIKNFGGCPCPRCFVTKDAIHQMGTVHDMQRRKKIRIDSAYRRQIVDTARRWIFEKGYIIGGAGVNRILKPHSLVPTRNAFSVLAKNGLNIFETLLPDVMHEVEIGGWKSLLIHLIRLLHVIDPSAVEKMDERFRRVPTFGKSIRQFRNNVSDMKQMAARDFEDILQVRLVPEPHNTHILDLIHTFATFHAYAKLRLHTTSTIEVFREVTTELGADARTFQEETCAKHTTFELPSEMRKRARDTARKQSRSAGQTAKASTLSRLHKTWNLNTYKWHALGDYPDLVINSGTTDSVSTQIGEVMHRDPKALYRKTNKRGFEVQIATLDTRRRILRRIMERMRNRKVGTPAPPSPQRSDPQKSSNNSRALPDDNDETLPPTSPGEHYYISDSRRTYINLPQFMRTYKDDPAAKNFVLDLKGHLLARLLNLPYDGDEHQFTADELAGVTIEHDRIYTHRLLRVNYTTYDMRRDQDMLNIRTHPDFMALSHEDDAAASGHPYWYGRIVMISHLYVRHIGPRAISPGITQKMDVLWVRWFGSDPDQDLSAKRLYRVGFVPMDESAPDAAAAFGFLDPAQILRAAHIIPAFARGRTDSLLPPSVGRQFDAENDEDYNFYYINRFPDRDMFMRFSPHSIGHRFTRKLTQSIAVAPMDIDEDPSAEPNTQITEILNQEPGPDGEDPEEQDSDLESENANNDSEEDENGADGEEDEFAGEVPTEADILDSLGFAELQRVFLLYHHHPSSSVLSSHFPPPSSRQTTMPPVRTNDDPAPADPHKAKYEEILGRLTRRSGNAQRNNRRPRREPMEHKASYDQLLYAAKFLVRGHNPFLDVGMVLDCGAAEVFKEDRDEEFEVAYVSIFSFQLVSSHLCHSDPDSHAKHVLAFTKMMDSVPKTNLYIVEKFFLSENDGDWAHLIAMFRESAKSARQQDTSSLKPHVNYFVNNGDAISPAVSPGLKTDRGVNHPQLRKYLVPYPVRFQLEADPAHPSLIFSLTTCSVSVIASLIGHTLVIDATEFPSFFYPDNQFDADDLQARLFQGPALPRVGRHIWTQPASALDPTKAISRNSNARAHGVSKVTKEMVAYIAARTIISTSNWDTDDGAFSNIDLFDGIVRLLDDDTDTWVTETLAWYDEYVACSFYLLPTSQSFQPDLWEAQGTRGICAGRVGCSQEISRRSYSRQTRCRGVGCRESRCPQYRYSELINSKRVFFRLLCSLIKVSSRQLLHVCILSFFVARSN</sequence>